<dbReference type="InterPro" id="IPR000225">
    <property type="entry name" value="Armadillo"/>
</dbReference>
<evidence type="ECO:0008006" key="6">
    <source>
        <dbReference type="Google" id="ProtNLM"/>
    </source>
</evidence>
<accession>A0A5J4ZMX2</accession>
<keyword evidence="5" id="KW-1185">Reference proteome</keyword>
<dbReference type="OrthoDB" id="1683831at2759"/>
<dbReference type="Gene3D" id="1.25.10.10">
    <property type="entry name" value="Leucine-rich Repeat Variant"/>
    <property type="match status" value="4"/>
</dbReference>
<evidence type="ECO:0000313" key="4">
    <source>
        <dbReference type="EMBL" id="KAA8519164.1"/>
    </source>
</evidence>
<evidence type="ECO:0000256" key="3">
    <source>
        <dbReference type="SAM" id="Coils"/>
    </source>
</evidence>
<gene>
    <name evidence="4" type="ORF">F0562_013420</name>
</gene>
<reference evidence="4 5" key="1">
    <citation type="submission" date="2019-09" db="EMBL/GenBank/DDBJ databases">
        <title>A chromosome-level genome assembly of the Chinese tupelo Nyssa sinensis.</title>
        <authorList>
            <person name="Yang X."/>
            <person name="Kang M."/>
            <person name="Yang Y."/>
            <person name="Xiong H."/>
            <person name="Wang M."/>
            <person name="Zhang Z."/>
            <person name="Wang Z."/>
            <person name="Wu H."/>
            <person name="Ma T."/>
            <person name="Liu J."/>
            <person name="Xi Z."/>
        </authorList>
    </citation>
    <scope>NUCLEOTIDE SEQUENCE [LARGE SCALE GENOMIC DNA]</scope>
    <source>
        <strain evidence="4">J267</strain>
        <tissue evidence="4">Leaf</tissue>
    </source>
</reference>
<evidence type="ECO:0000313" key="5">
    <source>
        <dbReference type="Proteomes" id="UP000325577"/>
    </source>
</evidence>
<keyword evidence="3" id="KW-0175">Coiled coil</keyword>
<dbReference type="EMBL" id="CM018049">
    <property type="protein sequence ID" value="KAA8519164.1"/>
    <property type="molecule type" value="Genomic_DNA"/>
</dbReference>
<proteinExistence type="predicted"/>
<dbReference type="SMART" id="SM00185">
    <property type="entry name" value="ARM"/>
    <property type="match status" value="8"/>
</dbReference>
<keyword evidence="1" id="KW-0677">Repeat</keyword>
<evidence type="ECO:0000256" key="2">
    <source>
        <dbReference type="PROSITE-ProRule" id="PRU00259"/>
    </source>
</evidence>
<organism evidence="4 5">
    <name type="scientific">Nyssa sinensis</name>
    <dbReference type="NCBI Taxonomy" id="561372"/>
    <lineage>
        <taxon>Eukaryota</taxon>
        <taxon>Viridiplantae</taxon>
        <taxon>Streptophyta</taxon>
        <taxon>Embryophyta</taxon>
        <taxon>Tracheophyta</taxon>
        <taxon>Spermatophyta</taxon>
        <taxon>Magnoliopsida</taxon>
        <taxon>eudicotyledons</taxon>
        <taxon>Gunneridae</taxon>
        <taxon>Pentapetalae</taxon>
        <taxon>asterids</taxon>
        <taxon>Cornales</taxon>
        <taxon>Nyssaceae</taxon>
        <taxon>Nyssa</taxon>
    </lineage>
</organism>
<dbReference type="PANTHER" id="PTHR45958:SF12">
    <property type="entry name" value="OS01G0948500 PROTEIN"/>
    <property type="match status" value="1"/>
</dbReference>
<dbReference type="AlphaFoldDB" id="A0A5J4ZMX2"/>
<feature type="repeat" description="ARM" evidence="2">
    <location>
        <begin position="371"/>
        <end position="413"/>
    </location>
</feature>
<dbReference type="InterPro" id="IPR011989">
    <property type="entry name" value="ARM-like"/>
</dbReference>
<dbReference type="PANTHER" id="PTHR45958">
    <property type="entry name" value="RING-TYPE E3 UBIQUITIN TRANSFERASE"/>
    <property type="match status" value="1"/>
</dbReference>
<sequence>MDSKSVSEIQMSVDEAASLTKDSEFGSETFTEFSVFVEKLCPILSELKDNKAMVTPPIRKAVESLETEFQRAKALTKSPNCQSPAKQIEDVTHDLGRSLGLVLFASRDVSIYGKEKIDALRKEMMNSTFNSSSDRESEFLNDVETEEETYEEIKEEIEEDTVILDIDDVVLQLKYGNDEEFKRAVSNLNMLIRDKLITNEWINDEGIVPILLNRLGSSRPNNRLTIIQILRSLASENPENKEKMAEVASLSTLVKSLARDVDEQREAVGLLFSLSDLPAVRRGIGKIRGSIVMLVSILNGDDPIASHDAGKLLNALSSNTQNALHMAEAGYFKPLVQYLKEGSDMSKILMATAISRMELPDQSRACLGQDGAIEPLVKMFNAGKLEAKLSALSALQNLSRLKENIQRLITSGIVVALLQLLFSVTSVLMTLREPASAILARIAESESMLVNQDVAQQMLSLLHLSSPVIQDHLLQALNSITAHPSASKVRRKMNENGAIQLLLSFLTETNSKIKTGALELIYILSKDLPRELTEQLGETHLSIILNIISSSVSESEKAAAVGILSNLPVSDKKTTDILKRANLLPMLVSIMSSTPATSTPTTDWLAESIAGILIRFTVPSDKKLQQLSAEHGVIPMLLKLLSNGSSVAKCRAATSLAQLSQNSLSLRKSRTSRWMCVPPSGDGFCEVHDGYCFVKSTFCLVKAGAVSPLVQILEGHEREADEAVLGALATLLQDEICENGSSYIAKKSGVQAIIKVMELGTVKAQEKALWILERIFRVEGHRVQYGESAQVVLIDLAQTGDPKLKPTIAKLLAQLELLQVQSSYF</sequence>
<dbReference type="SUPFAM" id="SSF48371">
    <property type="entry name" value="ARM repeat"/>
    <property type="match status" value="2"/>
</dbReference>
<name>A0A5J4ZMX2_9ASTE</name>
<dbReference type="InterPro" id="IPR052608">
    <property type="entry name" value="U-box_domain_protein"/>
</dbReference>
<dbReference type="Proteomes" id="UP000325577">
    <property type="component" value="Linkage Group LG6"/>
</dbReference>
<feature type="coiled-coil region" evidence="3">
    <location>
        <begin position="136"/>
        <end position="163"/>
    </location>
</feature>
<dbReference type="InterPro" id="IPR016024">
    <property type="entry name" value="ARM-type_fold"/>
</dbReference>
<evidence type="ECO:0000256" key="1">
    <source>
        <dbReference type="ARBA" id="ARBA00022737"/>
    </source>
</evidence>
<protein>
    <recommendedName>
        <fullName evidence="6">U-box domain-containing protein</fullName>
    </recommendedName>
</protein>
<dbReference type="PROSITE" id="PS50176">
    <property type="entry name" value="ARM_REPEAT"/>
    <property type="match status" value="1"/>
</dbReference>